<evidence type="ECO:0000256" key="2">
    <source>
        <dbReference type="ARBA" id="ARBA00022475"/>
    </source>
</evidence>
<feature type="transmembrane region" description="Helical" evidence="6">
    <location>
        <begin position="280"/>
        <end position="305"/>
    </location>
</feature>
<comment type="subcellular location">
    <subcellularLocation>
        <location evidence="1 6">Cell membrane</location>
        <topology evidence="1 6">Multi-pass membrane protein</topology>
    </subcellularLocation>
</comment>
<dbReference type="EMBL" id="AZGB01000009">
    <property type="protein sequence ID" value="KRM07056.1"/>
    <property type="molecule type" value="Genomic_DNA"/>
</dbReference>
<feature type="transmembrane region" description="Helical" evidence="6">
    <location>
        <begin position="227"/>
        <end position="250"/>
    </location>
</feature>
<dbReference type="GO" id="GO:0055085">
    <property type="term" value="P:transmembrane transport"/>
    <property type="evidence" value="ECO:0007669"/>
    <property type="project" value="UniProtKB-UniRule"/>
</dbReference>
<feature type="domain" description="ABC3 transporter permease C-terminal" evidence="7">
    <location>
        <begin position="63"/>
        <end position="168"/>
    </location>
</feature>
<dbReference type="GeneID" id="98318420"/>
<keyword evidence="4 6" id="KW-1133">Transmembrane helix</keyword>
<keyword evidence="9" id="KW-1185">Reference proteome</keyword>
<keyword evidence="2 6" id="KW-1003">Cell membrane</keyword>
<dbReference type="InterPro" id="IPR003838">
    <property type="entry name" value="ABC3_permease_C"/>
</dbReference>
<accession>A0A0R1VMN2</accession>
<reference evidence="8 9" key="1">
    <citation type="journal article" date="2015" name="Genome Announc.">
        <title>Expanding the biotechnology potential of lactobacilli through comparative genomics of 213 strains and associated genera.</title>
        <authorList>
            <person name="Sun Z."/>
            <person name="Harris H.M."/>
            <person name="McCann A."/>
            <person name="Guo C."/>
            <person name="Argimon S."/>
            <person name="Zhang W."/>
            <person name="Yang X."/>
            <person name="Jeffery I.B."/>
            <person name="Cooney J.C."/>
            <person name="Kagawa T.F."/>
            <person name="Liu W."/>
            <person name="Song Y."/>
            <person name="Salvetti E."/>
            <person name="Wrobel A."/>
            <person name="Rasinkangas P."/>
            <person name="Parkhill J."/>
            <person name="Rea M.C."/>
            <person name="O'Sullivan O."/>
            <person name="Ritari J."/>
            <person name="Douillard F.P."/>
            <person name="Paul Ross R."/>
            <person name="Yang R."/>
            <person name="Briner A.E."/>
            <person name="Felis G.E."/>
            <person name="de Vos W.M."/>
            <person name="Barrangou R."/>
            <person name="Klaenhammer T.R."/>
            <person name="Caufield P.W."/>
            <person name="Cui Y."/>
            <person name="Zhang H."/>
            <person name="O'Toole P.W."/>
        </authorList>
    </citation>
    <scope>NUCLEOTIDE SEQUENCE [LARGE SCALE GENOMIC DNA]</scope>
    <source>
        <strain evidence="8 9">DSM 18630</strain>
    </source>
</reference>
<dbReference type="STRING" id="1423750.FC89_GL000368"/>
<dbReference type="OrthoDB" id="1705903at2"/>
<name>A0A0R1VMN2_9LACO</name>
<evidence type="ECO:0000256" key="6">
    <source>
        <dbReference type="PIRNR" id="PIRNR018968"/>
    </source>
</evidence>
<feature type="transmembrane region" description="Helical" evidence="6">
    <location>
        <begin position="560"/>
        <end position="581"/>
    </location>
</feature>
<dbReference type="PATRIC" id="fig|1423750.3.peg.377"/>
<feature type="transmembrane region" description="Helical" evidence="6">
    <location>
        <begin position="20"/>
        <end position="40"/>
    </location>
</feature>
<dbReference type="PANTHER" id="PTHR46795:SF3">
    <property type="entry name" value="ABC TRANSPORTER PERMEASE"/>
    <property type="match status" value="1"/>
</dbReference>
<feature type="transmembrane region" description="Helical" evidence="6">
    <location>
        <begin position="601"/>
        <end position="623"/>
    </location>
</feature>
<proteinExistence type="inferred from homology"/>
<organism evidence="8 9">
    <name type="scientific">Liquorilactobacillus ghanensis DSM 18630</name>
    <dbReference type="NCBI Taxonomy" id="1423750"/>
    <lineage>
        <taxon>Bacteria</taxon>
        <taxon>Bacillati</taxon>
        <taxon>Bacillota</taxon>
        <taxon>Bacilli</taxon>
        <taxon>Lactobacillales</taxon>
        <taxon>Lactobacillaceae</taxon>
        <taxon>Liquorilactobacillus</taxon>
    </lineage>
</organism>
<dbReference type="RefSeq" id="WP_057871155.1">
    <property type="nucleotide sequence ID" value="NZ_AZGB01000009.1"/>
</dbReference>
<dbReference type="Proteomes" id="UP000051451">
    <property type="component" value="Unassembled WGS sequence"/>
</dbReference>
<protein>
    <submittedName>
        <fullName evidence="8">Efflux ABC transporter, permease protein</fullName>
    </submittedName>
</protein>
<comment type="caution">
    <text evidence="8">The sequence shown here is derived from an EMBL/GenBank/DDBJ whole genome shotgun (WGS) entry which is preliminary data.</text>
</comment>
<evidence type="ECO:0000313" key="8">
    <source>
        <dbReference type="EMBL" id="KRM07056.1"/>
    </source>
</evidence>
<sequence length="635" mass="71057">MIQFRLAKADIKHNWQQVGLFILASSLMIAINYIFLNLLANDDVSKSNYGQVIVELLKMGKNFTLIVAVFFMLYANSFLLRQRDHELGLYNMLGMTKNNLRQLLLLEKVFLYIVSSIVGLILGSTFIKLAFIILQNLLNNKQLQEQFSVTQLGQSAIIFGVVFIALYIFDCWRLRKLKPAALWQQAVQAEKEPQAKRLLGIGGLLVLGCGYWIAVKTKPNMAGASHFMLAVILVVIGTYAVFMAGSILLLQYLKQKRSFYYQPRNFIGISGMLYRMKQNAAGLATICILCTTILVTLTASISLVAGQKRLISFWNPYDLMITTKQPLDTATVDQLAQKNQVTLKQQQQLKITSPLYGVFNKNGHFKNGMTADASISLSVLTLKDFNRIQHQKIKLKPNQVLIDNATGQRFAKLNIKNKNYQVKGYVNLKAGNLYHSIFQPVFLVTADAKAAQQIGTSQWLYQSGINLSGSAKHRRQFATQLQQQLKLDNGSFSYRNEIQQLLQGVFGSLLFVGILISFALAIATALIIYYKQSAEGLADQQRFKTMQQVGLSKAESRQAIYSQVLLVFMLPIIGAVINTGFALPALRSVLKIFSLYDGGLLLRVCAMTVAALLIGYLLVYGLTTKVYQQLVNRGN</sequence>
<keyword evidence="5 6" id="KW-0472">Membrane</keyword>
<evidence type="ECO:0000256" key="4">
    <source>
        <dbReference type="ARBA" id="ARBA00022989"/>
    </source>
</evidence>
<dbReference type="GO" id="GO:0005886">
    <property type="term" value="C:plasma membrane"/>
    <property type="evidence" value="ECO:0007669"/>
    <property type="project" value="UniProtKB-SubCell"/>
</dbReference>
<comment type="similarity">
    <text evidence="6">Belongs to the ABC-4 integral membrane protein family.</text>
</comment>
<feature type="transmembrane region" description="Helical" evidence="6">
    <location>
        <begin position="152"/>
        <end position="169"/>
    </location>
</feature>
<feature type="transmembrane region" description="Helical" evidence="6">
    <location>
        <begin position="198"/>
        <end position="215"/>
    </location>
</feature>
<dbReference type="AlphaFoldDB" id="A0A0R1VMN2"/>
<feature type="transmembrane region" description="Helical" evidence="6">
    <location>
        <begin position="505"/>
        <end position="530"/>
    </location>
</feature>
<evidence type="ECO:0000256" key="3">
    <source>
        <dbReference type="ARBA" id="ARBA00022692"/>
    </source>
</evidence>
<evidence type="ECO:0000313" key="9">
    <source>
        <dbReference type="Proteomes" id="UP000051451"/>
    </source>
</evidence>
<dbReference type="PANTHER" id="PTHR46795">
    <property type="entry name" value="ABC TRANSPORTER PERMEASE-RELATED-RELATED"/>
    <property type="match status" value="1"/>
</dbReference>
<gene>
    <name evidence="8" type="ORF">FC89_GL000368</name>
</gene>
<evidence type="ECO:0000259" key="7">
    <source>
        <dbReference type="Pfam" id="PF02687"/>
    </source>
</evidence>
<dbReference type="InterPro" id="IPR052536">
    <property type="entry name" value="ABC-4_Integral_Memb_Prot"/>
</dbReference>
<feature type="transmembrane region" description="Helical" evidence="6">
    <location>
        <begin position="60"/>
        <end position="80"/>
    </location>
</feature>
<evidence type="ECO:0000256" key="1">
    <source>
        <dbReference type="ARBA" id="ARBA00004651"/>
    </source>
</evidence>
<keyword evidence="3 6" id="KW-0812">Transmembrane</keyword>
<dbReference type="PIRSF" id="PIRSF018968">
    <property type="entry name" value="ABC_permease_BceB"/>
    <property type="match status" value="1"/>
</dbReference>
<feature type="transmembrane region" description="Helical" evidence="6">
    <location>
        <begin position="109"/>
        <end position="132"/>
    </location>
</feature>
<keyword evidence="6" id="KW-0813">Transport</keyword>
<dbReference type="Pfam" id="PF02687">
    <property type="entry name" value="FtsX"/>
    <property type="match status" value="1"/>
</dbReference>
<dbReference type="InterPro" id="IPR027022">
    <property type="entry name" value="ABC_permease_BceB-typ"/>
</dbReference>
<evidence type="ECO:0000256" key="5">
    <source>
        <dbReference type="ARBA" id="ARBA00023136"/>
    </source>
</evidence>